<evidence type="ECO:0000256" key="5">
    <source>
        <dbReference type="SAM" id="Phobius"/>
    </source>
</evidence>
<dbReference type="AlphaFoldDB" id="A0A1R3UYR9"/>
<reference evidence="8" key="1">
    <citation type="submission" date="2017-01" db="EMBL/GenBank/DDBJ databases">
        <authorList>
            <person name="Brunel B."/>
        </authorList>
    </citation>
    <scope>NUCLEOTIDE SEQUENCE [LARGE SCALE GENOMIC DNA]</scope>
</reference>
<dbReference type="GO" id="GO:0001518">
    <property type="term" value="C:voltage-gated sodium channel complex"/>
    <property type="evidence" value="ECO:0007669"/>
    <property type="project" value="TreeGrafter"/>
</dbReference>
<dbReference type="PANTHER" id="PTHR10037">
    <property type="entry name" value="VOLTAGE-GATED CATION CHANNEL CALCIUM AND SODIUM"/>
    <property type="match status" value="1"/>
</dbReference>
<evidence type="ECO:0000256" key="4">
    <source>
        <dbReference type="ARBA" id="ARBA00023136"/>
    </source>
</evidence>
<dbReference type="Gene3D" id="1.10.287.70">
    <property type="match status" value="1"/>
</dbReference>
<organism evidence="7 8">
    <name type="scientific">Mesorhizobium prunaredense</name>
    <dbReference type="NCBI Taxonomy" id="1631249"/>
    <lineage>
        <taxon>Bacteria</taxon>
        <taxon>Pseudomonadati</taxon>
        <taxon>Pseudomonadota</taxon>
        <taxon>Alphaproteobacteria</taxon>
        <taxon>Hyphomicrobiales</taxon>
        <taxon>Phyllobacteriaceae</taxon>
        <taxon>Mesorhizobium</taxon>
    </lineage>
</organism>
<dbReference type="InterPro" id="IPR043203">
    <property type="entry name" value="VGCC_Ca_Na"/>
</dbReference>
<name>A0A1R3UYR9_9HYPH</name>
<dbReference type="InterPro" id="IPR005821">
    <property type="entry name" value="Ion_trans_dom"/>
</dbReference>
<dbReference type="SUPFAM" id="SSF81324">
    <property type="entry name" value="Voltage-gated potassium channels"/>
    <property type="match status" value="1"/>
</dbReference>
<evidence type="ECO:0000256" key="2">
    <source>
        <dbReference type="ARBA" id="ARBA00022692"/>
    </source>
</evidence>
<feature type="transmembrane region" description="Helical" evidence="5">
    <location>
        <begin position="77"/>
        <end position="100"/>
    </location>
</feature>
<dbReference type="InterPro" id="IPR027359">
    <property type="entry name" value="Volt_channel_dom_sf"/>
</dbReference>
<evidence type="ECO:0000313" key="8">
    <source>
        <dbReference type="Proteomes" id="UP000188388"/>
    </source>
</evidence>
<keyword evidence="2 5" id="KW-0812">Transmembrane</keyword>
<protein>
    <submittedName>
        <fullName evidence="7">Ion transport protein</fullName>
    </submittedName>
</protein>
<feature type="transmembrane region" description="Helical" evidence="5">
    <location>
        <begin position="12"/>
        <end position="30"/>
    </location>
</feature>
<feature type="transmembrane region" description="Helical" evidence="5">
    <location>
        <begin position="155"/>
        <end position="173"/>
    </location>
</feature>
<evidence type="ECO:0000256" key="1">
    <source>
        <dbReference type="ARBA" id="ARBA00004141"/>
    </source>
</evidence>
<evidence type="ECO:0000256" key="3">
    <source>
        <dbReference type="ARBA" id="ARBA00022989"/>
    </source>
</evidence>
<feature type="domain" description="Ion transport" evidence="6">
    <location>
        <begin position="11"/>
        <end position="225"/>
    </location>
</feature>
<keyword evidence="4 5" id="KW-0472">Membrane</keyword>
<dbReference type="Pfam" id="PF00520">
    <property type="entry name" value="Ion_trans"/>
    <property type="match status" value="1"/>
</dbReference>
<comment type="subcellular location">
    <subcellularLocation>
        <location evidence="1">Membrane</location>
        <topology evidence="1">Multi-pass membrane protein</topology>
    </subcellularLocation>
</comment>
<gene>
    <name evidence="7" type="ORF">BQ8794_10154</name>
</gene>
<dbReference type="EMBL" id="FTPD01000001">
    <property type="protein sequence ID" value="SIT52784.1"/>
    <property type="molecule type" value="Genomic_DNA"/>
</dbReference>
<dbReference type="Proteomes" id="UP000188388">
    <property type="component" value="Unassembled WGS sequence"/>
</dbReference>
<keyword evidence="3 5" id="KW-1133">Transmembrane helix</keyword>
<feature type="transmembrane region" description="Helical" evidence="5">
    <location>
        <begin position="120"/>
        <end position="143"/>
    </location>
</feature>
<dbReference type="PANTHER" id="PTHR10037:SF62">
    <property type="entry name" value="SODIUM CHANNEL PROTEIN 60E"/>
    <property type="match status" value="1"/>
</dbReference>
<keyword evidence="8" id="KW-1185">Reference proteome</keyword>
<dbReference type="GO" id="GO:0005248">
    <property type="term" value="F:voltage-gated sodium channel activity"/>
    <property type="evidence" value="ECO:0007669"/>
    <property type="project" value="TreeGrafter"/>
</dbReference>
<sequence>MDALKSLIESRRFDLAIMVLILINAVTLGLETSPDAIAAFGPLLTAIDRAILGVFVAELAIRLVVYRTHFFRDPWRIFDLFVVGFALIPATGSLSVLRALRILRVLRLISIVPSLRRVVTGFITALPGMGSIMLLLGLVFYVFAVMATKLYGSSFPELFGGIPKSLFTLFQVMTLEGWSDGVVRPVMEVYPAAWLFFIPFIIATSFTVLNLFIGVIVSAMEAEHEAVESADRATLHSDQAMILAELQALRAEVRELSGVRG</sequence>
<feature type="transmembrane region" description="Helical" evidence="5">
    <location>
        <begin position="36"/>
        <end position="65"/>
    </location>
</feature>
<proteinExistence type="predicted"/>
<feature type="transmembrane region" description="Helical" evidence="5">
    <location>
        <begin position="193"/>
        <end position="217"/>
    </location>
</feature>
<evidence type="ECO:0000313" key="7">
    <source>
        <dbReference type="EMBL" id="SIT52784.1"/>
    </source>
</evidence>
<evidence type="ECO:0000259" key="6">
    <source>
        <dbReference type="Pfam" id="PF00520"/>
    </source>
</evidence>
<dbReference type="Gene3D" id="1.20.120.350">
    <property type="entry name" value="Voltage-gated potassium channels. Chain C"/>
    <property type="match status" value="1"/>
</dbReference>
<accession>A0A1R3UYR9</accession>
<dbReference type="RefSeq" id="WP_077371673.1">
    <property type="nucleotide sequence ID" value="NZ_FTPD01000001.1"/>
</dbReference>